<organism evidence="5 6">
    <name type="scientific">Actinomycetospora atypica</name>
    <dbReference type="NCBI Taxonomy" id="1290095"/>
    <lineage>
        <taxon>Bacteria</taxon>
        <taxon>Bacillati</taxon>
        <taxon>Actinomycetota</taxon>
        <taxon>Actinomycetes</taxon>
        <taxon>Pseudonocardiales</taxon>
        <taxon>Pseudonocardiaceae</taxon>
        <taxon>Actinomycetospora</taxon>
    </lineage>
</organism>
<dbReference type="InterPro" id="IPR024412">
    <property type="entry name" value="Lsr2_dim_dom"/>
</dbReference>
<dbReference type="RefSeq" id="WP_378038399.1">
    <property type="nucleotide sequence ID" value="NZ_JBHSIV010000030.1"/>
</dbReference>
<feature type="compositionally biased region" description="Basic and acidic residues" evidence="2">
    <location>
        <begin position="90"/>
        <end position="114"/>
    </location>
</feature>
<name>A0ABV9YWT9_9PSEU</name>
<protein>
    <submittedName>
        <fullName evidence="5">Lsr2 family protein</fullName>
    </submittedName>
</protein>
<evidence type="ECO:0000313" key="5">
    <source>
        <dbReference type="EMBL" id="MFC5065066.1"/>
    </source>
</evidence>
<dbReference type="Proteomes" id="UP001595947">
    <property type="component" value="Unassembled WGS sequence"/>
</dbReference>
<dbReference type="Pfam" id="PF23359">
    <property type="entry name" value="Lsr2_DNA-bd"/>
    <property type="match status" value="1"/>
</dbReference>
<dbReference type="InterPro" id="IPR055370">
    <property type="entry name" value="Lsr2_DNA-bd"/>
</dbReference>
<dbReference type="InterPro" id="IPR042261">
    <property type="entry name" value="Lsr2-like_dimerization"/>
</dbReference>
<keyword evidence="1" id="KW-0238">DNA-binding</keyword>
<dbReference type="InterPro" id="IPR036625">
    <property type="entry name" value="E3-bd_dom_sf"/>
</dbReference>
<sequence length="138" mass="14645">MAQKTVVTLVDDLTGEESEDITTVEFALDGVTYEIDLDDKNSAELRDTLAQYVAAARRTGGRRSGGSNGSRRKSGGAGTGTPRATSPGGYDRETSKQIRDWARAEGFEVSDRGRVPNNVVEAWESRGKNGSAAAAFSG</sequence>
<accession>A0ABV9YWT9</accession>
<feature type="domain" description="Lsr2 DNA-binding" evidence="4">
    <location>
        <begin position="91"/>
        <end position="124"/>
    </location>
</feature>
<evidence type="ECO:0000313" key="6">
    <source>
        <dbReference type="Proteomes" id="UP001595947"/>
    </source>
</evidence>
<feature type="domain" description="Lsr2 dimerization" evidence="3">
    <location>
        <begin position="1"/>
        <end position="60"/>
    </location>
</feature>
<evidence type="ECO:0000259" key="4">
    <source>
        <dbReference type="Pfam" id="PF23359"/>
    </source>
</evidence>
<evidence type="ECO:0000256" key="1">
    <source>
        <dbReference type="ARBA" id="ARBA00023125"/>
    </source>
</evidence>
<dbReference type="Pfam" id="PF11774">
    <property type="entry name" value="Lsr2"/>
    <property type="match status" value="1"/>
</dbReference>
<reference evidence="6" key="1">
    <citation type="journal article" date="2019" name="Int. J. Syst. Evol. Microbiol.">
        <title>The Global Catalogue of Microorganisms (GCM) 10K type strain sequencing project: providing services to taxonomists for standard genome sequencing and annotation.</title>
        <authorList>
            <consortium name="The Broad Institute Genomics Platform"/>
            <consortium name="The Broad Institute Genome Sequencing Center for Infectious Disease"/>
            <person name="Wu L."/>
            <person name="Ma J."/>
        </authorList>
    </citation>
    <scope>NUCLEOTIDE SEQUENCE [LARGE SCALE GENOMIC DNA]</scope>
    <source>
        <strain evidence="6">CGMCC 4.7093</strain>
    </source>
</reference>
<feature type="region of interest" description="Disordered" evidence="2">
    <location>
        <begin position="56"/>
        <end position="116"/>
    </location>
</feature>
<comment type="caution">
    <text evidence="5">The sequence shown here is derived from an EMBL/GenBank/DDBJ whole genome shotgun (WGS) entry which is preliminary data.</text>
</comment>
<proteinExistence type="predicted"/>
<keyword evidence="6" id="KW-1185">Reference proteome</keyword>
<evidence type="ECO:0000256" key="2">
    <source>
        <dbReference type="SAM" id="MobiDB-lite"/>
    </source>
</evidence>
<dbReference type="Gene3D" id="4.10.320.10">
    <property type="entry name" value="E3-binding domain"/>
    <property type="match status" value="1"/>
</dbReference>
<gene>
    <name evidence="5" type="ORF">ACFPBZ_22805</name>
</gene>
<dbReference type="EMBL" id="JBHSIV010000030">
    <property type="protein sequence ID" value="MFC5065066.1"/>
    <property type="molecule type" value="Genomic_DNA"/>
</dbReference>
<evidence type="ECO:0000259" key="3">
    <source>
        <dbReference type="Pfam" id="PF11774"/>
    </source>
</evidence>
<dbReference type="Gene3D" id="3.30.60.230">
    <property type="entry name" value="Lsr2, dimerization domain"/>
    <property type="match status" value="1"/>
</dbReference>